<evidence type="ECO:0000256" key="2">
    <source>
        <dbReference type="ARBA" id="ARBA00007613"/>
    </source>
</evidence>
<keyword evidence="3" id="KW-0813">Transport</keyword>
<reference evidence="8 9" key="1">
    <citation type="submission" date="2024-11" db="EMBL/GenBank/DDBJ databases">
        <authorList>
            <person name="Mikucki A.G."/>
            <person name="Kahler C.M."/>
        </authorList>
    </citation>
    <scope>NUCLEOTIDE SEQUENCE [LARGE SCALE GENOMIC DNA]</scope>
    <source>
        <strain evidence="8 9">EXNM717</strain>
    </source>
</reference>
<sequence length="426" mass="47948">MQNSDFNKKTLLHTGRWLIKISVLPMFCLLSMQTAAAIELRDILKASLLNDPSVLEAKATEDSAKSTTKATRARHYPVLTLTGVQVLKQDNKYSSNDRENGIGVRGSMNLYSWGGIQAAVRRDKSKEEYFKYKYFETQEQLGSEIGKLYLNALRAKEMLLINRKSLVRHNNLLKDLNVIVKYDGGRRSELIEARARQLQVETAISQQQRTMELALSRLSRYTGRKLDPSDLQDPFKSETASSLIKSYKSSDGKLSPSYLAQRAEQESVKGELAVSKSERLPAINLEGVAGKESKQLYVNMAWNVLDIAARHNVQKNAHALVAAEAKSEQILRDSSEKAQTAEIDMMQSEQRADITAQHIEAQKDVVKTYELQFKIARRTLTDVLGAYNELSSIEQENVTAHNDFRDAALDYLVAQSQMAVWAGIKK</sequence>
<accession>A0ABW8Q5F5</accession>
<dbReference type="EMBL" id="JBJGEB010000011">
    <property type="protein sequence ID" value="MFK7642810.1"/>
    <property type="molecule type" value="Genomic_DNA"/>
</dbReference>
<dbReference type="PANTHER" id="PTHR30026:SF20">
    <property type="entry name" value="OUTER MEMBRANE PROTEIN TOLC"/>
    <property type="match status" value="1"/>
</dbReference>
<keyword evidence="7" id="KW-0998">Cell outer membrane</keyword>
<dbReference type="Proteomes" id="UP001621964">
    <property type="component" value="Unassembled WGS sequence"/>
</dbReference>
<evidence type="ECO:0000256" key="6">
    <source>
        <dbReference type="ARBA" id="ARBA00023136"/>
    </source>
</evidence>
<evidence type="ECO:0000256" key="5">
    <source>
        <dbReference type="ARBA" id="ARBA00022692"/>
    </source>
</evidence>
<evidence type="ECO:0000256" key="1">
    <source>
        <dbReference type="ARBA" id="ARBA00004442"/>
    </source>
</evidence>
<dbReference type="RefSeq" id="WP_405386835.1">
    <property type="nucleotide sequence ID" value="NZ_JBJGEB010000011.1"/>
</dbReference>
<evidence type="ECO:0000256" key="7">
    <source>
        <dbReference type="ARBA" id="ARBA00023237"/>
    </source>
</evidence>
<evidence type="ECO:0000256" key="4">
    <source>
        <dbReference type="ARBA" id="ARBA00022452"/>
    </source>
</evidence>
<organism evidence="8 9">
    <name type="scientific">Neisseria oralis</name>
    <dbReference type="NCBI Taxonomy" id="1107316"/>
    <lineage>
        <taxon>Bacteria</taxon>
        <taxon>Pseudomonadati</taxon>
        <taxon>Pseudomonadota</taxon>
        <taxon>Betaproteobacteria</taxon>
        <taxon>Neisseriales</taxon>
        <taxon>Neisseriaceae</taxon>
        <taxon>Neisseria</taxon>
    </lineage>
</organism>
<name>A0ABW8Q5F5_9NEIS</name>
<evidence type="ECO:0000313" key="9">
    <source>
        <dbReference type="Proteomes" id="UP001621964"/>
    </source>
</evidence>
<dbReference type="Gene3D" id="1.20.1600.10">
    <property type="entry name" value="Outer membrane efflux proteins (OEP)"/>
    <property type="match status" value="1"/>
</dbReference>
<evidence type="ECO:0000313" key="8">
    <source>
        <dbReference type="EMBL" id="MFK7642810.1"/>
    </source>
</evidence>
<dbReference type="Pfam" id="PF02321">
    <property type="entry name" value="OEP"/>
    <property type="match status" value="1"/>
</dbReference>
<protein>
    <submittedName>
        <fullName evidence="8">TolC family protein</fullName>
    </submittedName>
</protein>
<keyword evidence="9" id="KW-1185">Reference proteome</keyword>
<dbReference type="SUPFAM" id="SSF56954">
    <property type="entry name" value="Outer membrane efflux proteins (OEP)"/>
    <property type="match status" value="1"/>
</dbReference>
<gene>
    <name evidence="8" type="ORF">ACI43T_09975</name>
</gene>
<keyword evidence="5" id="KW-0812">Transmembrane</keyword>
<proteinExistence type="inferred from homology"/>
<comment type="subcellular location">
    <subcellularLocation>
        <location evidence="1">Cell outer membrane</location>
    </subcellularLocation>
</comment>
<keyword evidence="6" id="KW-0472">Membrane</keyword>
<dbReference type="InterPro" id="IPR003423">
    <property type="entry name" value="OMP_efflux"/>
</dbReference>
<dbReference type="InterPro" id="IPR051906">
    <property type="entry name" value="TolC-like"/>
</dbReference>
<evidence type="ECO:0000256" key="3">
    <source>
        <dbReference type="ARBA" id="ARBA00022448"/>
    </source>
</evidence>
<keyword evidence="4" id="KW-1134">Transmembrane beta strand</keyword>
<dbReference type="PANTHER" id="PTHR30026">
    <property type="entry name" value="OUTER MEMBRANE PROTEIN TOLC"/>
    <property type="match status" value="1"/>
</dbReference>
<comment type="similarity">
    <text evidence="2">Belongs to the outer membrane factor (OMF) (TC 1.B.17) family.</text>
</comment>
<comment type="caution">
    <text evidence="8">The sequence shown here is derived from an EMBL/GenBank/DDBJ whole genome shotgun (WGS) entry which is preliminary data.</text>
</comment>